<evidence type="ECO:0000313" key="8">
    <source>
        <dbReference type="Proteomes" id="UP000005237"/>
    </source>
</evidence>
<keyword evidence="2" id="KW-0378">Hydrolase</keyword>
<dbReference type="HAMAP" id="MF_01876">
    <property type="entry name" value="PsiMP_glycosidase"/>
    <property type="match status" value="1"/>
</dbReference>
<dbReference type="Proteomes" id="UP000005237">
    <property type="component" value="Unassembled WGS sequence"/>
</dbReference>
<accession>A0A8R1I1H0</accession>
<sequence>MYSRCFYHKRGFSKFLHVSPRVKEALANGEGVVALESTVITHGLPYPHNLNTAHSLEDKVRATGSLPATIALFDGKIHIGLDNEKLEKLASSKNAVKVSTRDIAKTIIKKEVGGTTVASTMKIAHAAGISVFATGGIGGVHRGADQTFDVSADLQELSKTPVIVVCSGVKSILDISKTVEYLETHSVNCVVYGNENIFPSFFTRKSNSKAQFCTDKLEDIVELMRISKSLGLPSGTVLACPIPEAYATDGDIIQKAIDTAVQEATSQNIASQDVTPFILARVNQLTKGASMATNIALLENNASIAGRLAAKLSDRRPITNSGQPPSSTSSPKKPTVVSIGATIVDFEAITSENVKVSE</sequence>
<dbReference type="EnsemblMetazoa" id="CJA11878.1">
    <property type="protein sequence ID" value="CJA11878.1"/>
    <property type="gene ID" value="WBGene00131082"/>
</dbReference>
<dbReference type="GO" id="GO:0046872">
    <property type="term" value="F:metal ion binding"/>
    <property type="evidence" value="ECO:0007669"/>
    <property type="project" value="UniProtKB-KW"/>
</dbReference>
<keyword evidence="5" id="KW-0326">Glycosidase</keyword>
<dbReference type="GO" id="GO:0005737">
    <property type="term" value="C:cytoplasm"/>
    <property type="evidence" value="ECO:0007669"/>
    <property type="project" value="TreeGrafter"/>
</dbReference>
<reference evidence="7" key="2">
    <citation type="submission" date="2022-06" db="UniProtKB">
        <authorList>
            <consortium name="EnsemblMetazoa"/>
        </authorList>
    </citation>
    <scope>IDENTIFICATION</scope>
    <source>
        <strain evidence="7">DF5081</strain>
    </source>
</reference>
<keyword evidence="1" id="KW-0479">Metal-binding</keyword>
<feature type="compositionally biased region" description="Low complexity" evidence="6">
    <location>
        <begin position="324"/>
        <end position="335"/>
    </location>
</feature>
<evidence type="ECO:0008006" key="9">
    <source>
        <dbReference type="Google" id="ProtNLM"/>
    </source>
</evidence>
<organism evidence="7 8">
    <name type="scientific">Caenorhabditis japonica</name>
    <dbReference type="NCBI Taxonomy" id="281687"/>
    <lineage>
        <taxon>Eukaryota</taxon>
        <taxon>Metazoa</taxon>
        <taxon>Ecdysozoa</taxon>
        <taxon>Nematoda</taxon>
        <taxon>Chromadorea</taxon>
        <taxon>Rhabditida</taxon>
        <taxon>Rhabditina</taxon>
        <taxon>Rhabditomorpha</taxon>
        <taxon>Rhabditoidea</taxon>
        <taxon>Rhabditidae</taxon>
        <taxon>Peloderinae</taxon>
        <taxon>Caenorhabditis</taxon>
    </lineage>
</organism>
<dbReference type="Gene3D" id="3.40.1790.10">
    <property type="entry name" value="Indigoidine synthase domain"/>
    <property type="match status" value="1"/>
</dbReference>
<proteinExistence type="inferred from homology"/>
<dbReference type="GO" id="GO:0016798">
    <property type="term" value="F:hydrolase activity, acting on glycosyl bonds"/>
    <property type="evidence" value="ECO:0007669"/>
    <property type="project" value="UniProtKB-KW"/>
</dbReference>
<keyword evidence="8" id="KW-1185">Reference proteome</keyword>
<dbReference type="InterPro" id="IPR022830">
    <property type="entry name" value="Indigdn_synthA-like"/>
</dbReference>
<evidence type="ECO:0000256" key="6">
    <source>
        <dbReference type="SAM" id="MobiDB-lite"/>
    </source>
</evidence>
<evidence type="ECO:0000313" key="7">
    <source>
        <dbReference type="EnsemblMetazoa" id="CJA11878.1"/>
    </source>
</evidence>
<evidence type="ECO:0000256" key="3">
    <source>
        <dbReference type="ARBA" id="ARBA00023211"/>
    </source>
</evidence>
<dbReference type="InterPro" id="IPR007342">
    <property type="entry name" value="PsuG"/>
</dbReference>
<dbReference type="GO" id="GO:0004730">
    <property type="term" value="F:pseudouridylate synthase activity"/>
    <property type="evidence" value="ECO:0007669"/>
    <property type="project" value="InterPro"/>
</dbReference>
<evidence type="ECO:0000256" key="5">
    <source>
        <dbReference type="ARBA" id="ARBA00023295"/>
    </source>
</evidence>
<evidence type="ECO:0000256" key="1">
    <source>
        <dbReference type="ARBA" id="ARBA00022723"/>
    </source>
</evidence>
<protein>
    <recommendedName>
        <fullName evidence="9">Pseudouridine-5'-phosphate glycosidase</fullName>
    </recommendedName>
</protein>
<evidence type="ECO:0000256" key="4">
    <source>
        <dbReference type="ARBA" id="ARBA00023239"/>
    </source>
</evidence>
<keyword evidence="4" id="KW-0456">Lyase</keyword>
<dbReference type="PANTHER" id="PTHR42909">
    <property type="entry name" value="ZGC:136858"/>
    <property type="match status" value="1"/>
</dbReference>
<dbReference type="Pfam" id="PF04227">
    <property type="entry name" value="Indigoidine_A"/>
    <property type="match status" value="1"/>
</dbReference>
<dbReference type="SUPFAM" id="SSF110581">
    <property type="entry name" value="Indigoidine synthase A-like"/>
    <property type="match status" value="1"/>
</dbReference>
<dbReference type="OMA" id="GVHREWT"/>
<feature type="region of interest" description="Disordered" evidence="6">
    <location>
        <begin position="314"/>
        <end position="335"/>
    </location>
</feature>
<name>A0A8R1I1H0_CAEJA</name>
<keyword evidence="3" id="KW-0464">Manganese</keyword>
<evidence type="ECO:0000256" key="2">
    <source>
        <dbReference type="ARBA" id="ARBA00022801"/>
    </source>
</evidence>
<dbReference type="PANTHER" id="PTHR42909:SF1">
    <property type="entry name" value="CARBOHYDRATE KINASE PFKB DOMAIN-CONTAINING PROTEIN"/>
    <property type="match status" value="1"/>
</dbReference>
<reference evidence="8" key="1">
    <citation type="submission" date="2010-08" db="EMBL/GenBank/DDBJ databases">
        <authorList>
            <consortium name="Caenorhabditis japonica Sequencing Consortium"/>
            <person name="Wilson R.K."/>
        </authorList>
    </citation>
    <scope>NUCLEOTIDE SEQUENCE [LARGE SCALE GENOMIC DNA]</scope>
    <source>
        <strain evidence="8">DF5081</strain>
    </source>
</reference>
<dbReference type="AlphaFoldDB" id="A0A8R1I1H0"/>